<keyword evidence="3" id="KW-1185">Reference proteome</keyword>
<evidence type="ECO:0000313" key="3">
    <source>
        <dbReference type="Proteomes" id="UP001188597"/>
    </source>
</evidence>
<proteinExistence type="predicted"/>
<accession>A0AA89B153</accession>
<organism evidence="2 3">
    <name type="scientific">Escallonia herrerae</name>
    <dbReference type="NCBI Taxonomy" id="1293975"/>
    <lineage>
        <taxon>Eukaryota</taxon>
        <taxon>Viridiplantae</taxon>
        <taxon>Streptophyta</taxon>
        <taxon>Embryophyta</taxon>
        <taxon>Tracheophyta</taxon>
        <taxon>Spermatophyta</taxon>
        <taxon>Magnoliopsida</taxon>
        <taxon>eudicotyledons</taxon>
        <taxon>Gunneridae</taxon>
        <taxon>Pentapetalae</taxon>
        <taxon>asterids</taxon>
        <taxon>campanulids</taxon>
        <taxon>Escalloniales</taxon>
        <taxon>Escalloniaceae</taxon>
        <taxon>Escallonia</taxon>
    </lineage>
</organism>
<name>A0AA89B153_9ASTE</name>
<gene>
    <name evidence="2" type="ORF">RJ639_043527</name>
</gene>
<dbReference type="AlphaFoldDB" id="A0AA89B153"/>
<dbReference type="EMBL" id="JAVXUP010000662">
    <property type="protein sequence ID" value="KAK3023340.1"/>
    <property type="molecule type" value="Genomic_DNA"/>
</dbReference>
<evidence type="ECO:0000313" key="2">
    <source>
        <dbReference type="EMBL" id="KAK3023340.1"/>
    </source>
</evidence>
<feature type="region of interest" description="Disordered" evidence="1">
    <location>
        <begin position="143"/>
        <end position="168"/>
    </location>
</feature>
<reference evidence="2" key="1">
    <citation type="submission" date="2022-12" db="EMBL/GenBank/DDBJ databases">
        <title>Draft genome assemblies for two species of Escallonia (Escalloniales).</title>
        <authorList>
            <person name="Chanderbali A."/>
            <person name="Dervinis C."/>
            <person name="Anghel I."/>
            <person name="Soltis D."/>
            <person name="Soltis P."/>
            <person name="Zapata F."/>
        </authorList>
    </citation>
    <scope>NUCLEOTIDE SEQUENCE</scope>
    <source>
        <strain evidence="2">UCBG64.0493</strain>
        <tissue evidence="2">Leaf</tissue>
    </source>
</reference>
<comment type="caution">
    <text evidence="2">The sequence shown here is derived from an EMBL/GenBank/DDBJ whole genome shotgun (WGS) entry which is preliminary data.</text>
</comment>
<dbReference type="Proteomes" id="UP001188597">
    <property type="component" value="Unassembled WGS sequence"/>
</dbReference>
<evidence type="ECO:0000256" key="1">
    <source>
        <dbReference type="SAM" id="MobiDB-lite"/>
    </source>
</evidence>
<evidence type="ECO:0008006" key="4">
    <source>
        <dbReference type="Google" id="ProtNLM"/>
    </source>
</evidence>
<feature type="compositionally biased region" description="Basic and acidic residues" evidence="1">
    <location>
        <begin position="157"/>
        <end position="168"/>
    </location>
</feature>
<protein>
    <recommendedName>
        <fullName evidence="4">Retrotransposon gag domain-containing protein</fullName>
    </recommendedName>
</protein>
<sequence>MAKYPSLFLDDIVVPTFESLLGETTVPTEAGDAISPGEKKWAKSQPPALKKKSVFLWGKGAQPTGTVQDILKKAKVFKELCPNQTKFNQGNTVPYLTKDLTKEIYSINHGRDWLFFITKGIIINRKVSEARSKMSTTMIAESATARYRKSSSPTSGFERRRGDDRSSYGQKYKLEADLSYRPGTKQRRMLPEVVHVFGGRHQWRTTQIHLPFQATNPVVSTMQKWDDIPKDKLKHFVSSRIRGKNSASLLNVVQERKESLSQYLGQFNAETLKIDNLDESVKYTAFLLGL</sequence>